<dbReference type="PROSITE" id="PS50889">
    <property type="entry name" value="S4"/>
    <property type="match status" value="1"/>
</dbReference>
<dbReference type="AlphaFoldDB" id="A0A0C2HT60"/>
<dbReference type="InterPro" id="IPR020103">
    <property type="entry name" value="PsdUridine_synth_cat_dom_sf"/>
</dbReference>
<dbReference type="InterPro" id="IPR036986">
    <property type="entry name" value="S4_RNA-bd_sf"/>
</dbReference>
<dbReference type="SMART" id="SM00363">
    <property type="entry name" value="S4"/>
    <property type="match status" value="1"/>
</dbReference>
<evidence type="ECO:0000256" key="2">
    <source>
        <dbReference type="ARBA" id="ARBA00022884"/>
    </source>
</evidence>
<evidence type="ECO:0000313" key="9">
    <source>
        <dbReference type="Proteomes" id="UP000035068"/>
    </source>
</evidence>
<dbReference type="SUPFAM" id="SSF55174">
    <property type="entry name" value="Alpha-L RNA-binding motif"/>
    <property type="match status" value="1"/>
</dbReference>
<evidence type="ECO:0000256" key="5">
    <source>
        <dbReference type="PROSITE-ProRule" id="PRU00182"/>
    </source>
</evidence>
<evidence type="ECO:0000256" key="1">
    <source>
        <dbReference type="ARBA" id="ARBA00010876"/>
    </source>
</evidence>
<dbReference type="NCBIfam" id="TIGR00005">
    <property type="entry name" value="rluA_subfam"/>
    <property type="match status" value="1"/>
</dbReference>
<dbReference type="SUPFAM" id="SSF55120">
    <property type="entry name" value="Pseudouridine synthase"/>
    <property type="match status" value="1"/>
</dbReference>
<keyword evidence="2 5" id="KW-0694">RNA-binding</keyword>
<gene>
    <name evidence="8" type="ORF">GFER_13845</name>
</gene>
<dbReference type="InterPro" id="IPR006225">
    <property type="entry name" value="PsdUridine_synth_RluC/D"/>
</dbReference>
<comment type="similarity">
    <text evidence="1 6">Belongs to the pseudouridine synthase RluA family.</text>
</comment>
<dbReference type="PANTHER" id="PTHR21600:SF44">
    <property type="entry name" value="RIBOSOMAL LARGE SUBUNIT PSEUDOURIDINE SYNTHASE D"/>
    <property type="match status" value="1"/>
</dbReference>
<comment type="function">
    <text evidence="6">Responsible for synthesis of pseudouridine from uracil.</text>
</comment>
<evidence type="ECO:0000256" key="6">
    <source>
        <dbReference type="RuleBase" id="RU362028"/>
    </source>
</evidence>
<dbReference type="EC" id="5.4.99.-" evidence="6"/>
<dbReference type="Proteomes" id="UP000035068">
    <property type="component" value="Unassembled WGS sequence"/>
</dbReference>
<dbReference type="InterPro" id="IPR006224">
    <property type="entry name" value="PsdUridine_synth_RluA-like_CS"/>
</dbReference>
<dbReference type="GO" id="GO:0000455">
    <property type="term" value="P:enzyme-directed rRNA pseudouridine synthesis"/>
    <property type="evidence" value="ECO:0007669"/>
    <property type="project" value="UniProtKB-ARBA"/>
</dbReference>
<dbReference type="CDD" id="cd00165">
    <property type="entry name" value="S4"/>
    <property type="match status" value="1"/>
</dbReference>
<name>A0A0C2HT60_9BACT</name>
<dbReference type="Pfam" id="PF01479">
    <property type="entry name" value="S4"/>
    <property type="match status" value="1"/>
</dbReference>
<dbReference type="InterPro" id="IPR006145">
    <property type="entry name" value="PsdUridine_synth_RsuA/RluA"/>
</dbReference>
<protein>
    <recommendedName>
        <fullName evidence="6">Pseudouridine synthase</fullName>
        <ecNumber evidence="6">5.4.99.-</ecNumber>
    </recommendedName>
</protein>
<organism evidence="8 9">
    <name type="scientific">Geoalkalibacter ferrihydriticus DSM 17813</name>
    <dbReference type="NCBI Taxonomy" id="1121915"/>
    <lineage>
        <taxon>Bacteria</taxon>
        <taxon>Pseudomonadati</taxon>
        <taxon>Thermodesulfobacteriota</taxon>
        <taxon>Desulfuromonadia</taxon>
        <taxon>Desulfuromonadales</taxon>
        <taxon>Geoalkalibacteraceae</taxon>
        <taxon>Geoalkalibacter</taxon>
    </lineage>
</organism>
<accession>A0A0C2HT60</accession>
<dbReference type="PROSITE" id="PS01129">
    <property type="entry name" value="PSI_RLU"/>
    <property type="match status" value="1"/>
</dbReference>
<dbReference type="CDD" id="cd02869">
    <property type="entry name" value="PseudoU_synth_RluA_like"/>
    <property type="match status" value="1"/>
</dbReference>
<dbReference type="RefSeq" id="WP_040100347.1">
    <property type="nucleotide sequence ID" value="NZ_JWJD01000006.1"/>
</dbReference>
<evidence type="ECO:0000256" key="3">
    <source>
        <dbReference type="ARBA" id="ARBA00023235"/>
    </source>
</evidence>
<comment type="catalytic activity">
    <reaction evidence="6">
        <text>a uridine in RNA = a pseudouridine in RNA</text>
        <dbReference type="Rhea" id="RHEA:48348"/>
        <dbReference type="Rhea" id="RHEA-COMP:12068"/>
        <dbReference type="Rhea" id="RHEA-COMP:12069"/>
        <dbReference type="ChEBI" id="CHEBI:65314"/>
        <dbReference type="ChEBI" id="CHEBI:65315"/>
    </reaction>
</comment>
<evidence type="ECO:0000259" key="7">
    <source>
        <dbReference type="SMART" id="SM00363"/>
    </source>
</evidence>
<dbReference type="Gene3D" id="3.10.290.10">
    <property type="entry name" value="RNA-binding S4 domain"/>
    <property type="match status" value="1"/>
</dbReference>
<sequence>MATTHTFVFPEPAAGRRLDHFLADQFPEFSRSQIKKLIDEQRVLVGGRAVKAGERLKGGESLSVEIPSPVPVEPQAQDIALSVLYEDSHLIVIDKPAGLVVHPAAGHSSGTLVNALLHHCGDLAGIGGELRPGIVHRLDKDTSGVMVAAKNDLAHQHLAAQFKAHSIRRHYLALVHGLVTADCGEIDRPIGRHAVERKKMSSRGSRGRRAVTHWRVVKRYDRDRLTLLDLTLETGRTHQIRVHFADLNLPLVGDAVYGSSSRTHSLVDTELRRLVQKLGRQALHARLLGFVHPATGAAVEFQSLPPSDLQDILAYLDGKYLREGQG</sequence>
<dbReference type="InterPro" id="IPR002942">
    <property type="entry name" value="S4_RNA-bd"/>
</dbReference>
<keyword evidence="9" id="KW-1185">Reference proteome</keyword>
<dbReference type="Gene3D" id="3.30.2350.10">
    <property type="entry name" value="Pseudouridine synthase"/>
    <property type="match status" value="1"/>
</dbReference>
<keyword evidence="3 6" id="KW-0413">Isomerase</keyword>
<comment type="caution">
    <text evidence="8">The sequence shown here is derived from an EMBL/GenBank/DDBJ whole genome shotgun (WGS) entry which is preliminary data.</text>
</comment>
<dbReference type="InterPro" id="IPR050188">
    <property type="entry name" value="RluA_PseudoU_synthase"/>
</dbReference>
<feature type="active site" evidence="4">
    <location>
        <position position="139"/>
    </location>
</feature>
<dbReference type="EMBL" id="JWJD01000006">
    <property type="protein sequence ID" value="KIH75982.1"/>
    <property type="molecule type" value="Genomic_DNA"/>
</dbReference>
<feature type="domain" description="RNA-binding S4" evidence="7">
    <location>
        <begin position="16"/>
        <end position="76"/>
    </location>
</feature>
<proteinExistence type="inferred from homology"/>
<dbReference type="FunFam" id="3.30.2350.10:FF:000006">
    <property type="entry name" value="Pseudouridine synthase"/>
    <property type="match status" value="1"/>
</dbReference>
<evidence type="ECO:0000256" key="4">
    <source>
        <dbReference type="PIRSR" id="PIRSR606225-1"/>
    </source>
</evidence>
<dbReference type="PANTHER" id="PTHR21600">
    <property type="entry name" value="MITOCHONDRIAL RNA PSEUDOURIDINE SYNTHASE"/>
    <property type="match status" value="1"/>
</dbReference>
<evidence type="ECO:0000313" key="8">
    <source>
        <dbReference type="EMBL" id="KIH75982.1"/>
    </source>
</evidence>
<dbReference type="GO" id="GO:0120159">
    <property type="term" value="F:rRNA pseudouridine synthase activity"/>
    <property type="evidence" value="ECO:0007669"/>
    <property type="project" value="UniProtKB-ARBA"/>
</dbReference>
<dbReference type="GO" id="GO:0003723">
    <property type="term" value="F:RNA binding"/>
    <property type="evidence" value="ECO:0007669"/>
    <property type="project" value="UniProtKB-KW"/>
</dbReference>
<reference evidence="8 9" key="1">
    <citation type="submission" date="2014-12" db="EMBL/GenBank/DDBJ databases">
        <title>Genomes of Geoalkalibacter ferrihydriticus and Geoalkalibacter subterraneus, two haloalkaliphilic metal-reducing members of the Geobacteraceae.</title>
        <authorList>
            <person name="Badalamenti J.P."/>
            <person name="Torres C.I."/>
            <person name="Krajmalnik-Brown R."/>
            <person name="Bond D.R."/>
        </authorList>
    </citation>
    <scope>NUCLEOTIDE SEQUENCE [LARGE SCALE GENOMIC DNA]</scope>
    <source>
        <strain evidence="8 9">DSM 17813</strain>
    </source>
</reference>
<dbReference type="Pfam" id="PF00849">
    <property type="entry name" value="PseudoU_synth_2"/>
    <property type="match status" value="1"/>
</dbReference>